<evidence type="ECO:0000313" key="2">
    <source>
        <dbReference type="Proteomes" id="UP001060414"/>
    </source>
</evidence>
<accession>A0ABY5ZNA6</accession>
<name>A0ABY5ZNA6_9BACT</name>
<dbReference type="PANTHER" id="PTHR34290:SF2">
    <property type="entry name" value="OS04G0668800 PROTEIN"/>
    <property type="match status" value="1"/>
</dbReference>
<dbReference type="RefSeq" id="WP_260748951.1">
    <property type="nucleotide sequence ID" value="NZ_CP092109.1"/>
</dbReference>
<keyword evidence="2" id="KW-1185">Reference proteome</keyword>
<dbReference type="EMBL" id="CP092109">
    <property type="protein sequence ID" value="UWZ80593.1"/>
    <property type="molecule type" value="Genomic_DNA"/>
</dbReference>
<reference evidence="1" key="1">
    <citation type="journal article" date="2022" name="Environ. Microbiol.">
        <title>Geoalkalibacter halelectricus SAP #1 sp. nov. possessing extracellular electron transfer and mineral#reducing capabilities from a haloalkaline environment.</title>
        <authorList>
            <person name="Yadav S."/>
            <person name="Singh R."/>
            <person name="Sundharam S.S."/>
            <person name="Chaudhary S."/>
            <person name="Krishnamurthi S."/>
            <person name="Patil S.A."/>
        </authorList>
    </citation>
    <scope>NUCLEOTIDE SEQUENCE</scope>
    <source>
        <strain evidence="1">SAP-1</strain>
    </source>
</reference>
<dbReference type="Pfam" id="PF04134">
    <property type="entry name" value="DCC1-like"/>
    <property type="match status" value="1"/>
</dbReference>
<proteinExistence type="predicted"/>
<evidence type="ECO:0000313" key="1">
    <source>
        <dbReference type="EMBL" id="UWZ80593.1"/>
    </source>
</evidence>
<dbReference type="PANTHER" id="PTHR34290">
    <property type="entry name" value="SI:CH73-390P7.2"/>
    <property type="match status" value="1"/>
</dbReference>
<protein>
    <submittedName>
        <fullName evidence="1">DUF393 domain-containing protein</fullName>
    </submittedName>
</protein>
<gene>
    <name evidence="1" type="ORF">L9S41_04135</name>
</gene>
<dbReference type="InterPro" id="IPR044691">
    <property type="entry name" value="DCC1_Trx"/>
</dbReference>
<dbReference type="InterPro" id="IPR007263">
    <property type="entry name" value="DCC1-like"/>
</dbReference>
<dbReference type="Proteomes" id="UP001060414">
    <property type="component" value="Chromosome"/>
</dbReference>
<organism evidence="1 2">
    <name type="scientific">Geoalkalibacter halelectricus</name>
    <dbReference type="NCBI Taxonomy" id="2847045"/>
    <lineage>
        <taxon>Bacteria</taxon>
        <taxon>Pseudomonadati</taxon>
        <taxon>Thermodesulfobacteriota</taxon>
        <taxon>Desulfuromonadia</taxon>
        <taxon>Desulfuromonadales</taxon>
        <taxon>Geoalkalibacteraceae</taxon>
        <taxon>Geoalkalibacter</taxon>
    </lineage>
</organism>
<sequence length="138" mass="15787">MPEKPVFPLRIFYDGACSVCAREVEHYLRRDRQERLIGIDISAADFDPTPYSIPLKDFMYELHAIDAQGRVYRGVESFWAIWQAFPGSTLFGFLGTLINLPLINPLARLGYQGFARIRPFLPKRKSKCDSGSCRIGRD</sequence>